<proteinExistence type="predicted"/>
<name>A0AAD5WGY8_PARTN</name>
<sequence>MAASRPVGKQGMEPDMLAQDDSGVASPRKVASIVRRCRLPINAGPKKKFSVKFIAHLPVLFFVFDYRRKSRANTVRAERTALSPFLTLIHMYKERKDATRANGMRRQCICSFQTDDYKTNSSFSKFPVSTTAALKKVTSSEESTIKAHVFPRPARLCSGGREIGKSIVKLRFRRHVGRSGRSRKCKVNQYWSNSYSLG</sequence>
<accession>A0AAD5WGY8</accession>
<dbReference type="EMBL" id="JAHQIW010006425">
    <property type="protein sequence ID" value="KAJ1369158.1"/>
    <property type="molecule type" value="Genomic_DNA"/>
</dbReference>
<dbReference type="AlphaFoldDB" id="A0AAD5WGY8"/>
<evidence type="ECO:0000256" key="1">
    <source>
        <dbReference type="SAM" id="MobiDB-lite"/>
    </source>
</evidence>
<gene>
    <name evidence="2" type="ORF">KIN20_030561</name>
</gene>
<organism evidence="2 3">
    <name type="scientific">Parelaphostrongylus tenuis</name>
    <name type="common">Meningeal worm</name>
    <dbReference type="NCBI Taxonomy" id="148309"/>
    <lineage>
        <taxon>Eukaryota</taxon>
        <taxon>Metazoa</taxon>
        <taxon>Ecdysozoa</taxon>
        <taxon>Nematoda</taxon>
        <taxon>Chromadorea</taxon>
        <taxon>Rhabditida</taxon>
        <taxon>Rhabditina</taxon>
        <taxon>Rhabditomorpha</taxon>
        <taxon>Strongyloidea</taxon>
        <taxon>Metastrongylidae</taxon>
        <taxon>Parelaphostrongylus</taxon>
    </lineage>
</organism>
<protein>
    <submittedName>
        <fullName evidence="2">Uncharacterized protein</fullName>
    </submittedName>
</protein>
<comment type="caution">
    <text evidence="2">The sequence shown here is derived from an EMBL/GenBank/DDBJ whole genome shotgun (WGS) entry which is preliminary data.</text>
</comment>
<reference evidence="2" key="1">
    <citation type="submission" date="2021-06" db="EMBL/GenBank/DDBJ databases">
        <title>Parelaphostrongylus tenuis whole genome reference sequence.</title>
        <authorList>
            <person name="Garwood T.J."/>
            <person name="Larsen P.A."/>
            <person name="Fountain-Jones N.M."/>
            <person name="Garbe J.R."/>
            <person name="Macchietto M.G."/>
            <person name="Kania S.A."/>
            <person name="Gerhold R.W."/>
            <person name="Richards J.E."/>
            <person name="Wolf T.M."/>
        </authorList>
    </citation>
    <scope>NUCLEOTIDE SEQUENCE</scope>
    <source>
        <strain evidence="2">MNPRO001-30</strain>
        <tissue evidence="2">Meninges</tissue>
    </source>
</reference>
<evidence type="ECO:0000313" key="2">
    <source>
        <dbReference type="EMBL" id="KAJ1369158.1"/>
    </source>
</evidence>
<keyword evidence="3" id="KW-1185">Reference proteome</keyword>
<evidence type="ECO:0000313" key="3">
    <source>
        <dbReference type="Proteomes" id="UP001196413"/>
    </source>
</evidence>
<dbReference type="Proteomes" id="UP001196413">
    <property type="component" value="Unassembled WGS sequence"/>
</dbReference>
<feature type="region of interest" description="Disordered" evidence="1">
    <location>
        <begin position="1"/>
        <end position="23"/>
    </location>
</feature>